<reference evidence="3" key="1">
    <citation type="submission" date="2012-09" db="EMBL/GenBank/DDBJ databases">
        <authorList>
            <person name="Martin A.A."/>
        </authorList>
    </citation>
    <scope>NUCLEOTIDE SEQUENCE</scope>
</reference>
<dbReference type="GO" id="GO:0008270">
    <property type="term" value="F:zinc ion binding"/>
    <property type="evidence" value="ECO:0007669"/>
    <property type="project" value="UniProtKB-KW"/>
</dbReference>
<keyword evidence="1" id="KW-0479">Metal-binding</keyword>
<dbReference type="Proteomes" id="UP000035642">
    <property type="component" value="Unassembled WGS sequence"/>
</dbReference>
<dbReference type="Gene3D" id="3.30.160.60">
    <property type="entry name" value="Classic Zinc Finger"/>
    <property type="match status" value="1"/>
</dbReference>
<sequence>MKEQCYSSLSDFDPEEMEQMERQLARIYAEKEEQAEEARFTCFIVLVFFVFFSVVPDTGEAVDWTNYTETTLEANPLCVVKKVVETANEQTVDLPAPSSKSTKKHSASSAIKQKLLQDISEGRNIDIDATKAAAKRDDYRNTFCYQCRIDFYSPKGLYVHNLKTHPEGEVKCDVCLKPLKNRITLMKHKKLHLGAEDLQCICTYCGKKLKDKRALSVHISFAGHMNGVPET</sequence>
<dbReference type="InterPro" id="IPR013087">
    <property type="entry name" value="Znf_C2H2_type"/>
</dbReference>
<keyword evidence="1" id="KW-0862">Zinc</keyword>
<dbReference type="WBParaSite" id="ACAC_0001225701-mRNA-1">
    <property type="protein sequence ID" value="ACAC_0001225701-mRNA-1"/>
    <property type="gene ID" value="ACAC_0001225701"/>
</dbReference>
<evidence type="ECO:0000313" key="3">
    <source>
        <dbReference type="Proteomes" id="UP000035642"/>
    </source>
</evidence>
<organism evidence="3 4">
    <name type="scientific">Angiostrongylus cantonensis</name>
    <name type="common">Rat lungworm</name>
    <dbReference type="NCBI Taxonomy" id="6313"/>
    <lineage>
        <taxon>Eukaryota</taxon>
        <taxon>Metazoa</taxon>
        <taxon>Ecdysozoa</taxon>
        <taxon>Nematoda</taxon>
        <taxon>Chromadorea</taxon>
        <taxon>Rhabditida</taxon>
        <taxon>Rhabditina</taxon>
        <taxon>Rhabditomorpha</taxon>
        <taxon>Strongyloidea</taxon>
        <taxon>Metastrongylidae</taxon>
        <taxon>Angiostrongylus</taxon>
    </lineage>
</organism>
<name>A0A0K0DL23_ANGCA</name>
<dbReference type="PROSITE" id="PS50157">
    <property type="entry name" value="ZINC_FINGER_C2H2_2"/>
    <property type="match status" value="1"/>
</dbReference>
<keyword evidence="3" id="KW-1185">Reference proteome</keyword>
<dbReference type="SMART" id="SM00355">
    <property type="entry name" value="ZnF_C2H2"/>
    <property type="match status" value="3"/>
</dbReference>
<proteinExistence type="predicted"/>
<dbReference type="STRING" id="6313.A0A0K0DL23"/>
<dbReference type="AlphaFoldDB" id="A0A0K0DL23"/>
<dbReference type="InterPro" id="IPR036236">
    <property type="entry name" value="Znf_C2H2_sf"/>
</dbReference>
<reference evidence="4" key="2">
    <citation type="submission" date="2017-02" db="UniProtKB">
        <authorList>
            <consortium name="WormBaseParasite"/>
        </authorList>
    </citation>
    <scope>IDENTIFICATION</scope>
</reference>
<evidence type="ECO:0000256" key="1">
    <source>
        <dbReference type="PROSITE-ProRule" id="PRU00042"/>
    </source>
</evidence>
<protein>
    <submittedName>
        <fullName evidence="4">C2H2-type domain-containing protein</fullName>
    </submittedName>
</protein>
<accession>A0A0K0DL23</accession>
<dbReference type="PROSITE" id="PS00028">
    <property type="entry name" value="ZINC_FINGER_C2H2_1"/>
    <property type="match status" value="2"/>
</dbReference>
<keyword evidence="1" id="KW-0863">Zinc-finger</keyword>
<dbReference type="SUPFAM" id="SSF57667">
    <property type="entry name" value="beta-beta-alpha zinc fingers"/>
    <property type="match status" value="1"/>
</dbReference>
<feature type="domain" description="C2H2-type" evidence="2">
    <location>
        <begin position="170"/>
        <end position="197"/>
    </location>
</feature>
<evidence type="ECO:0000313" key="4">
    <source>
        <dbReference type="WBParaSite" id="ACAC_0001225701-mRNA-1"/>
    </source>
</evidence>
<evidence type="ECO:0000259" key="2">
    <source>
        <dbReference type="PROSITE" id="PS50157"/>
    </source>
</evidence>